<feature type="compositionally biased region" description="Polar residues" evidence="1">
    <location>
        <begin position="61"/>
        <end position="73"/>
    </location>
</feature>
<accession>A0A6H0Y2M4</accession>
<name>A0A6H0Y2M4_9PEZI</name>
<keyword evidence="3" id="KW-1185">Reference proteome</keyword>
<dbReference type="OrthoDB" id="5245077at2759"/>
<feature type="compositionally biased region" description="Low complexity" evidence="1">
    <location>
        <begin position="1119"/>
        <end position="1133"/>
    </location>
</feature>
<reference evidence="2 3" key="1">
    <citation type="journal article" date="2016" name="Sci. Rep.">
        <title>Peltaster fructicola genome reveals evolution from an invasive phytopathogen to an ectophytic parasite.</title>
        <authorList>
            <person name="Xu C."/>
            <person name="Chen H."/>
            <person name="Gleason M.L."/>
            <person name="Xu J.R."/>
            <person name="Liu H."/>
            <person name="Zhang R."/>
            <person name="Sun G."/>
        </authorList>
    </citation>
    <scope>NUCLEOTIDE SEQUENCE [LARGE SCALE GENOMIC DNA]</scope>
    <source>
        <strain evidence="2 3">LNHT1506</strain>
    </source>
</reference>
<dbReference type="InterPro" id="IPR038765">
    <property type="entry name" value="Papain-like_cys_pep_sf"/>
</dbReference>
<proteinExistence type="predicted"/>
<feature type="compositionally biased region" description="Polar residues" evidence="1">
    <location>
        <begin position="117"/>
        <end position="129"/>
    </location>
</feature>
<protein>
    <submittedName>
        <fullName evidence="2">Uncharacterized protein</fullName>
    </submittedName>
</protein>
<feature type="region of interest" description="Disordered" evidence="1">
    <location>
        <begin position="151"/>
        <end position="190"/>
    </location>
</feature>
<feature type="compositionally biased region" description="Low complexity" evidence="1">
    <location>
        <begin position="1470"/>
        <end position="1482"/>
    </location>
</feature>
<feature type="compositionally biased region" description="Basic and acidic residues" evidence="1">
    <location>
        <begin position="17"/>
        <end position="36"/>
    </location>
</feature>
<gene>
    <name evidence="2" type="ORF">AMS68_006789</name>
</gene>
<feature type="compositionally biased region" description="Polar residues" evidence="1">
    <location>
        <begin position="1090"/>
        <end position="1118"/>
    </location>
</feature>
<dbReference type="SUPFAM" id="SSF54001">
    <property type="entry name" value="Cysteine proteinases"/>
    <property type="match status" value="1"/>
</dbReference>
<feature type="region of interest" description="Disordered" evidence="1">
    <location>
        <begin position="1467"/>
        <end position="1499"/>
    </location>
</feature>
<organism evidence="2 3">
    <name type="scientific">Peltaster fructicola</name>
    <dbReference type="NCBI Taxonomy" id="286661"/>
    <lineage>
        <taxon>Eukaryota</taxon>
        <taxon>Fungi</taxon>
        <taxon>Dikarya</taxon>
        <taxon>Ascomycota</taxon>
        <taxon>Pezizomycotina</taxon>
        <taxon>Dothideomycetes</taxon>
        <taxon>Dothideomycetes incertae sedis</taxon>
        <taxon>Peltaster</taxon>
    </lineage>
</organism>
<evidence type="ECO:0000313" key="3">
    <source>
        <dbReference type="Proteomes" id="UP000503462"/>
    </source>
</evidence>
<dbReference type="Proteomes" id="UP000503462">
    <property type="component" value="Chromosome 4"/>
</dbReference>
<feature type="region of interest" description="Disordered" evidence="1">
    <location>
        <begin position="1"/>
        <end position="136"/>
    </location>
</feature>
<dbReference type="EMBL" id="CP051142">
    <property type="protein sequence ID" value="QIX01272.1"/>
    <property type="molecule type" value="Genomic_DNA"/>
</dbReference>
<feature type="compositionally biased region" description="Polar residues" evidence="1">
    <location>
        <begin position="1485"/>
        <end position="1494"/>
    </location>
</feature>
<evidence type="ECO:0000313" key="2">
    <source>
        <dbReference type="EMBL" id="QIX01272.1"/>
    </source>
</evidence>
<feature type="region of interest" description="Disordered" evidence="1">
    <location>
        <begin position="1078"/>
        <end position="1139"/>
    </location>
</feature>
<evidence type="ECO:0000256" key="1">
    <source>
        <dbReference type="SAM" id="MobiDB-lite"/>
    </source>
</evidence>
<sequence>MESDNPQSRKNKRKQSKKDLRGQAEIEKSSHEEERGTSSASDIAQPHKRRKSIGSPAAGSPQPSFAPLSTQGLQKKKSTASLRSILGGRLKRKSNESLRSIKSLHFQQDVVADKPVTPSTRQGVQQQSEVADLGTHKALPPIPILIESGSEADDSVEHPSAPSAPMSDNPEQSPVSAAQVVSRKKRSKKPSLRHLYREKFVSTDINDDVAREDEELNQEAVYCDYNLLRIEVYRDLLKSCELSEKARRISIEQQLQNTLLSQQGDTANPWRVVRYIGNRGTARKGDLAFQINQKLPSLEFKIERGLGKAVERIKMDRHLREFGGLNVHDRKTVAGWLINFERLANAWPIAANFSSSSAKSMLVRATTALTLDGNQRFLDVRWDHTGCTIRFEYIDESTGEVKALTNSSLLPFTWLHDAPIVADNVTFYRGGSGLPYSETERETLVDGSTCLQTLIPDDALTTIFAKTQAKPTMEELRAREHFQRHIAIWCTGLISTADKLQQLIANLNTQHGVLQQLKNRAGRKEALRGLCRFYQPKHRRSTDIHCSSANLIQRLGLQTDRITQINTRDQRWIAYLINCVRPWLFGTSFDLVKTFTALLETVDEIDSLINAGEEPPALCDCSPDERLVEIHACSVCHEETLCIDLETSPQGHALCQNCTHIGLQLSEESKEAHLRDRLHIAIEKDRKGYGFASNQVNAIVDDCTAVLMARMEGFHHPDFNCEYSTHTARQRSAWNPFNSSIEAPRAFGRLDNDTITTHTPDNVVIVQIWLNYAHYLYHIGFLEEAAKWERSTKSAQAKQHLVDQEDRLHRVSLSWDIFKAARLKRMTKEEYDAVKQNWTSGDPSQLNISDELQYHFFPSRNRRSMIQCAWSEEEFTIALTLMDDMVERHGCREILDKSGDTVWFTPLGQRPAQWNRDTLYTFFYIRGLRVHNTCNARWRHLNKIDNPYTYLLELCWQLCAKASGAGYKSLFDLPMNIWSRSALCSSARPTSIDQRIDAKNNLLIETAFENKSRWNWHPDDVALLPDSLRQVKIPERLYNPLSAPVPVPQSVNEVLRTYAGVEVEDTAFDLPDDEVQLQASQAHARPSRVTKPSTTVSASTRLTSPQVSSGTAARQASHTGTVTPDTTATPQTVLRKPAGKSYATLPPLVLAERNKHDYDTAITELIKLYTTWLGKSPTAIHGKDDHTLSRPTPSGRLAGMILPNMKDIWTIVGRETGHAREDAKQDDPVDKAGDDWATVDLMNFILGVYTSSHMLRDGVWIVPDQYAVALFLGEPGQRKQIDAIRDYQAKNEWRLHSGEQGEFPLMNMPIGTELALINWNIDDWHFILVRLDIDHDMKKVDIIIYDSQYDGVLDLDTQHNHLAIQIFVQMATYKKSSPIHKYQVGLPESGACARQTGGNCGYHVMHNIFELAEGRELNVFPKTLAERQKFGEDLRWEFFQMIFEAITGKALVVPWQRPVTVTPRLASLPSERSSTGTRTSETVIPATSTGSPRPTKSRLEAAKERLEAHKARGAKAAPPGRAPVLPADQDVVMTEASPQLIVAGQRSTYERFYKAFKTRALTLSRAMTVELEKAVVDFQYVTSIMSMQTLMLTLQANLHAWLASASDDETRDSDALFEFVDDYISKHIRRADNQE</sequence>